<name>A0ABM1VP81_APLCA</name>
<sequence length="198" mass="21579">MWVPAAKFGPVVSSSVLRVYVGSSSLSNQKVYRVQKIDSDSRHISGINDYDVAVLTLSTELEYSYCVAPICLPRVNTTPRQGTVCTAAGWGTQRYGGRNLTPLLQKVNLPIVDQNSCVRSYGSRYINNLKICAGDYRNGGIDTCQGDSGGPLMCMSGGRYFLQGIVSFGSGCGRPYYPGIYTRVAHPLILDFIQKSLN</sequence>
<dbReference type="PANTHER" id="PTHR24252:SF7">
    <property type="entry name" value="HYALIN"/>
    <property type="match status" value="1"/>
</dbReference>
<reference evidence="4" key="1">
    <citation type="submission" date="2025-08" db="UniProtKB">
        <authorList>
            <consortium name="RefSeq"/>
        </authorList>
    </citation>
    <scope>IDENTIFICATION</scope>
</reference>
<dbReference type="GeneID" id="101848946"/>
<evidence type="ECO:0000256" key="1">
    <source>
        <dbReference type="ARBA" id="ARBA00023157"/>
    </source>
</evidence>
<dbReference type="RefSeq" id="XP_035824223.1">
    <property type="nucleotide sequence ID" value="XM_035968330.1"/>
</dbReference>
<evidence type="ECO:0000313" key="3">
    <source>
        <dbReference type="Proteomes" id="UP000694888"/>
    </source>
</evidence>
<dbReference type="Gene3D" id="2.40.10.10">
    <property type="entry name" value="Trypsin-like serine proteases"/>
    <property type="match status" value="1"/>
</dbReference>
<dbReference type="InterPro" id="IPR033116">
    <property type="entry name" value="TRYPSIN_SER"/>
</dbReference>
<dbReference type="CDD" id="cd00190">
    <property type="entry name" value="Tryp_SPc"/>
    <property type="match status" value="1"/>
</dbReference>
<dbReference type="PROSITE" id="PS00135">
    <property type="entry name" value="TRYPSIN_SER"/>
    <property type="match status" value="1"/>
</dbReference>
<dbReference type="Pfam" id="PF00089">
    <property type="entry name" value="Trypsin"/>
    <property type="match status" value="1"/>
</dbReference>
<dbReference type="SUPFAM" id="SSF50494">
    <property type="entry name" value="Trypsin-like serine proteases"/>
    <property type="match status" value="1"/>
</dbReference>
<evidence type="ECO:0000259" key="2">
    <source>
        <dbReference type="PROSITE" id="PS50240"/>
    </source>
</evidence>
<dbReference type="PANTHER" id="PTHR24252">
    <property type="entry name" value="ACROSIN-RELATED"/>
    <property type="match status" value="1"/>
</dbReference>
<dbReference type="InterPro" id="IPR001254">
    <property type="entry name" value="Trypsin_dom"/>
</dbReference>
<proteinExistence type="predicted"/>
<dbReference type="PRINTS" id="PR00722">
    <property type="entry name" value="CHYMOTRYPSIN"/>
</dbReference>
<dbReference type="SMART" id="SM00020">
    <property type="entry name" value="Tryp_SPc"/>
    <property type="match status" value="1"/>
</dbReference>
<dbReference type="Proteomes" id="UP000694888">
    <property type="component" value="Unplaced"/>
</dbReference>
<dbReference type="InterPro" id="IPR043504">
    <property type="entry name" value="Peptidase_S1_PA_chymotrypsin"/>
</dbReference>
<dbReference type="InterPro" id="IPR001314">
    <property type="entry name" value="Peptidase_S1A"/>
</dbReference>
<dbReference type="PROSITE" id="PS50240">
    <property type="entry name" value="TRYPSIN_DOM"/>
    <property type="match status" value="1"/>
</dbReference>
<keyword evidence="1" id="KW-1015">Disulfide bond</keyword>
<evidence type="ECO:0000313" key="4">
    <source>
        <dbReference type="RefSeq" id="XP_035824223.1"/>
    </source>
</evidence>
<feature type="domain" description="Peptidase S1" evidence="2">
    <location>
        <begin position="1"/>
        <end position="198"/>
    </location>
</feature>
<protein>
    <submittedName>
        <fullName evidence="4">Chymotrypsinogen A</fullName>
    </submittedName>
</protein>
<gene>
    <name evidence="4" type="primary">LOC101848946</name>
</gene>
<organism evidence="3 4">
    <name type="scientific">Aplysia californica</name>
    <name type="common">California sea hare</name>
    <dbReference type="NCBI Taxonomy" id="6500"/>
    <lineage>
        <taxon>Eukaryota</taxon>
        <taxon>Metazoa</taxon>
        <taxon>Spiralia</taxon>
        <taxon>Lophotrochozoa</taxon>
        <taxon>Mollusca</taxon>
        <taxon>Gastropoda</taxon>
        <taxon>Heterobranchia</taxon>
        <taxon>Euthyneura</taxon>
        <taxon>Tectipleura</taxon>
        <taxon>Aplysiida</taxon>
        <taxon>Aplysioidea</taxon>
        <taxon>Aplysiidae</taxon>
        <taxon>Aplysia</taxon>
    </lineage>
</organism>
<keyword evidence="3" id="KW-1185">Reference proteome</keyword>
<dbReference type="InterPro" id="IPR009003">
    <property type="entry name" value="Peptidase_S1_PA"/>
</dbReference>
<accession>A0ABM1VP81</accession>